<dbReference type="GO" id="GO:0006813">
    <property type="term" value="P:potassium ion transport"/>
    <property type="evidence" value="ECO:0007669"/>
    <property type="project" value="UniProtKB-KW"/>
</dbReference>
<feature type="domain" description="Cation/H(+) antiporter C-terminal" evidence="13">
    <location>
        <begin position="639"/>
        <end position="779"/>
    </location>
</feature>
<feature type="transmembrane region" description="Helical" evidence="10">
    <location>
        <begin position="174"/>
        <end position="192"/>
    </location>
</feature>
<keyword evidence="2" id="KW-0813">Transport</keyword>
<organism evidence="14 15">
    <name type="scientific">Rhamnella rubrinervis</name>
    <dbReference type="NCBI Taxonomy" id="2594499"/>
    <lineage>
        <taxon>Eukaryota</taxon>
        <taxon>Viridiplantae</taxon>
        <taxon>Streptophyta</taxon>
        <taxon>Embryophyta</taxon>
        <taxon>Tracheophyta</taxon>
        <taxon>Spermatophyta</taxon>
        <taxon>Magnoliopsida</taxon>
        <taxon>eudicotyledons</taxon>
        <taxon>Gunneridae</taxon>
        <taxon>Pentapetalae</taxon>
        <taxon>rosids</taxon>
        <taxon>fabids</taxon>
        <taxon>Rosales</taxon>
        <taxon>Rhamnaceae</taxon>
        <taxon>rhamnoid group</taxon>
        <taxon>Rhamneae</taxon>
        <taxon>Rhamnella</taxon>
    </lineage>
</organism>
<evidence type="ECO:0000259" key="12">
    <source>
        <dbReference type="Pfam" id="PF23256"/>
    </source>
</evidence>
<dbReference type="OrthoDB" id="2687058at2759"/>
<dbReference type="GO" id="GO:1902600">
    <property type="term" value="P:proton transmembrane transport"/>
    <property type="evidence" value="ECO:0007669"/>
    <property type="project" value="InterPro"/>
</dbReference>
<evidence type="ECO:0000256" key="9">
    <source>
        <dbReference type="ARBA" id="ARBA00038341"/>
    </source>
</evidence>
<keyword evidence="4 10" id="KW-0812">Transmembrane</keyword>
<feature type="transmembrane region" description="Helical" evidence="10">
    <location>
        <begin position="315"/>
        <end position="338"/>
    </location>
</feature>
<evidence type="ECO:0000259" key="11">
    <source>
        <dbReference type="Pfam" id="PF00999"/>
    </source>
</evidence>
<keyword evidence="5" id="KW-0630">Potassium</keyword>
<comment type="caution">
    <text evidence="14">The sequence shown here is derived from an EMBL/GenBank/DDBJ whole genome shotgun (WGS) entry which is preliminary data.</text>
</comment>
<dbReference type="InterPro" id="IPR038770">
    <property type="entry name" value="Na+/solute_symporter_sf"/>
</dbReference>
<evidence type="ECO:0000256" key="10">
    <source>
        <dbReference type="SAM" id="Phobius"/>
    </source>
</evidence>
<feature type="domain" description="Cation/H(+) antiporter central" evidence="12">
    <location>
        <begin position="494"/>
        <end position="629"/>
    </location>
</feature>
<evidence type="ECO:0008006" key="16">
    <source>
        <dbReference type="Google" id="ProtNLM"/>
    </source>
</evidence>
<dbReference type="Proteomes" id="UP000796880">
    <property type="component" value="Unassembled WGS sequence"/>
</dbReference>
<evidence type="ECO:0000256" key="3">
    <source>
        <dbReference type="ARBA" id="ARBA00022538"/>
    </source>
</evidence>
<dbReference type="PANTHER" id="PTHR32468">
    <property type="entry name" value="CATION/H + ANTIPORTER"/>
    <property type="match status" value="1"/>
</dbReference>
<keyword evidence="8 10" id="KW-0472">Membrane</keyword>
<evidence type="ECO:0000256" key="8">
    <source>
        <dbReference type="ARBA" id="ARBA00023136"/>
    </source>
</evidence>
<dbReference type="InterPro" id="IPR057290">
    <property type="entry name" value="CHX17_C"/>
</dbReference>
<comment type="subcellular location">
    <subcellularLocation>
        <location evidence="1">Membrane</location>
        <topology evidence="1">Multi-pass membrane protein</topology>
    </subcellularLocation>
</comment>
<accession>A0A8K0DSE1</accession>
<feature type="domain" description="Cation/H+ exchanger transmembrane" evidence="11">
    <location>
        <begin position="56"/>
        <end position="435"/>
    </location>
</feature>
<comment type="similarity">
    <text evidence="9">Belongs to the monovalent cation:proton antiporter 2 (CPA2) transporter (TC 2.A.37) family. CHX (TC 2.A.37.4) subfamily.</text>
</comment>
<keyword evidence="6 10" id="KW-1133">Transmembrane helix</keyword>
<evidence type="ECO:0000256" key="7">
    <source>
        <dbReference type="ARBA" id="ARBA00023065"/>
    </source>
</evidence>
<keyword evidence="7" id="KW-0406">Ion transport</keyword>
<sequence length="819" mass="89624">MASERANEMVMVIGNRTLVCHNFHPTTTKGFWDFGHAFNSPTPLLLLQFSAICMVSKLLEFCLKPLGQSSIVSHIFGGLVFGPSFLGHKRGLGAKLFPLRGMVVLETISTFGLMFFFFAIGVKMDPETMFQLERKAMGIGFSVFIFTLTLPSLLSLVLIKYLPMDPNLADSLPIIAASQSITSFPVIACLLNELNILNTDLGRLALSSSTFCDVLGMTLTVAVLAFVGDQTHTIILPVLGIISTILLVVAIMFVFRPAILWMRNRSKGGKYVKETYVFASFTLVLVVAFLCEGIGQHYVLGPLILGLVVPNGPPFGAALASKVDTLATVLFYPTYLAVSGLQTNFYKVQVSGLVAVGIITLFACITKVGAVMVTGHYTNIPRFEAFVLGLIMNGKGIIELMVLNLWRQNKILKDQEFALGVISVLVVTAIITPFLRILHNPSKQYFVGIKRSSIQHTKRDSPELRILVCIHNHESVSTIMNLLEVSHASTKNPLAVIALVLVELVGRTSPIFIAHDQRDDQNHSPQTTTSTSVQILNALKQYQRRCDGSTTLQSFTSVSHFKWMHDDICRVAKEKRTHIVILPFHKQWAIDGSVGLANASIRNMNLNVIQRAPCSVGILVDRGILAGTGTVLASKYIYNVAVIFIGGSDDAESLAYGARMAKHETVDLTVVRFLQFGDVNSKDRKRDSELIHEYRQANAGNERFVIVEELVKDGEGLFSGIGAMVDCFDLILVGRDHPESPLLLGMDKWCECPELGVVGDMLASSDSATAASVLVVQQQRVIGNNGVVVNKGKEAGLVHDAPFYGGKPSWTITVEKHDK</sequence>
<evidence type="ECO:0000256" key="1">
    <source>
        <dbReference type="ARBA" id="ARBA00004141"/>
    </source>
</evidence>
<feature type="transmembrane region" description="Helical" evidence="10">
    <location>
        <begin position="417"/>
        <end position="435"/>
    </location>
</feature>
<feature type="transmembrane region" description="Helical" evidence="10">
    <location>
        <begin position="276"/>
        <end position="295"/>
    </location>
</feature>
<gene>
    <name evidence="14" type="ORF">FNV43_RR24425</name>
</gene>
<feature type="transmembrane region" description="Helical" evidence="10">
    <location>
        <begin position="350"/>
        <end position="373"/>
    </location>
</feature>
<evidence type="ECO:0000313" key="15">
    <source>
        <dbReference type="Proteomes" id="UP000796880"/>
    </source>
</evidence>
<evidence type="ECO:0000259" key="13">
    <source>
        <dbReference type="Pfam" id="PF23259"/>
    </source>
</evidence>
<keyword evidence="15" id="KW-1185">Reference proteome</keyword>
<dbReference type="InterPro" id="IPR057291">
    <property type="entry name" value="CHX17_2nd"/>
</dbReference>
<dbReference type="GO" id="GO:0012505">
    <property type="term" value="C:endomembrane system"/>
    <property type="evidence" value="ECO:0007669"/>
    <property type="project" value="TreeGrafter"/>
</dbReference>
<feature type="transmembrane region" description="Helical" evidence="10">
    <location>
        <begin position="385"/>
        <end position="405"/>
    </location>
</feature>
<evidence type="ECO:0000256" key="5">
    <source>
        <dbReference type="ARBA" id="ARBA00022958"/>
    </source>
</evidence>
<dbReference type="AlphaFoldDB" id="A0A8K0DSE1"/>
<feature type="transmembrane region" description="Helical" evidence="10">
    <location>
        <begin position="71"/>
        <end position="87"/>
    </location>
</feature>
<protein>
    <recommendedName>
        <fullName evidence="16">Cation/H+ exchanger domain-containing protein</fullName>
    </recommendedName>
</protein>
<dbReference type="Pfam" id="PF23259">
    <property type="entry name" value="CHX17_C"/>
    <property type="match status" value="1"/>
</dbReference>
<dbReference type="GO" id="GO:0016020">
    <property type="term" value="C:membrane"/>
    <property type="evidence" value="ECO:0007669"/>
    <property type="project" value="UniProtKB-SubCell"/>
</dbReference>
<dbReference type="Pfam" id="PF23256">
    <property type="entry name" value="CHX17_2nd"/>
    <property type="match status" value="1"/>
</dbReference>
<feature type="transmembrane region" description="Helical" evidence="10">
    <location>
        <begin position="141"/>
        <end position="162"/>
    </location>
</feature>
<evidence type="ECO:0000256" key="2">
    <source>
        <dbReference type="ARBA" id="ARBA00022448"/>
    </source>
</evidence>
<dbReference type="GO" id="GO:0015297">
    <property type="term" value="F:antiporter activity"/>
    <property type="evidence" value="ECO:0007669"/>
    <property type="project" value="InterPro"/>
</dbReference>
<proteinExistence type="inferred from homology"/>
<dbReference type="Pfam" id="PF00999">
    <property type="entry name" value="Na_H_Exchanger"/>
    <property type="match status" value="1"/>
</dbReference>
<name>A0A8K0DSE1_9ROSA</name>
<dbReference type="GO" id="GO:0006885">
    <property type="term" value="P:regulation of pH"/>
    <property type="evidence" value="ECO:0007669"/>
    <property type="project" value="TreeGrafter"/>
</dbReference>
<dbReference type="EMBL" id="VOIH02000011">
    <property type="protein sequence ID" value="KAF3433323.1"/>
    <property type="molecule type" value="Genomic_DNA"/>
</dbReference>
<dbReference type="InterPro" id="IPR006153">
    <property type="entry name" value="Cation/H_exchanger_TM"/>
</dbReference>
<dbReference type="Gene3D" id="1.20.1530.20">
    <property type="match status" value="1"/>
</dbReference>
<evidence type="ECO:0000256" key="4">
    <source>
        <dbReference type="ARBA" id="ARBA00022692"/>
    </source>
</evidence>
<evidence type="ECO:0000256" key="6">
    <source>
        <dbReference type="ARBA" id="ARBA00022989"/>
    </source>
</evidence>
<feature type="transmembrane region" description="Helical" evidence="10">
    <location>
        <begin position="204"/>
        <end position="228"/>
    </location>
</feature>
<evidence type="ECO:0000313" key="14">
    <source>
        <dbReference type="EMBL" id="KAF3433323.1"/>
    </source>
</evidence>
<dbReference type="PANTHER" id="PTHR32468:SF35">
    <property type="entry name" value="CATION_H+ EXCHANGER DOMAIN-CONTAINING PROTEIN"/>
    <property type="match status" value="1"/>
</dbReference>
<feature type="transmembrane region" description="Helical" evidence="10">
    <location>
        <begin position="234"/>
        <end position="255"/>
    </location>
</feature>
<reference evidence="14" key="1">
    <citation type="submission" date="2020-03" db="EMBL/GenBank/DDBJ databases">
        <title>A high-quality chromosome-level genome assembly of a woody plant with both climbing and erect habits, Rhamnella rubrinervis.</title>
        <authorList>
            <person name="Lu Z."/>
            <person name="Yang Y."/>
            <person name="Zhu X."/>
            <person name="Sun Y."/>
        </authorList>
    </citation>
    <scope>NUCLEOTIDE SEQUENCE</scope>
    <source>
        <strain evidence="14">BYM</strain>
        <tissue evidence="14">Leaf</tissue>
    </source>
</reference>
<dbReference type="InterPro" id="IPR050794">
    <property type="entry name" value="CPA2_transporter"/>
</dbReference>
<feature type="transmembrane region" description="Helical" evidence="10">
    <location>
        <begin position="99"/>
        <end position="120"/>
    </location>
</feature>
<keyword evidence="3" id="KW-0633">Potassium transport</keyword>